<dbReference type="SUPFAM" id="SSF109854">
    <property type="entry name" value="DinB/YfiT-like putative metalloenzymes"/>
    <property type="match status" value="1"/>
</dbReference>
<evidence type="ECO:0000313" key="2">
    <source>
        <dbReference type="EMBL" id="ADV82477.1"/>
    </source>
</evidence>
<gene>
    <name evidence="2" type="ordered locus">AciPR4_1670</name>
</gene>
<dbReference type="HOGENOM" id="CLU_1561020_0_0_0"/>
<keyword evidence="3" id="KW-1185">Reference proteome</keyword>
<dbReference type="KEGG" id="tsa:AciPR4_1670"/>
<dbReference type="Pfam" id="PF12867">
    <property type="entry name" value="DinB_2"/>
    <property type="match status" value="1"/>
</dbReference>
<protein>
    <recommendedName>
        <fullName evidence="1">DinB-like domain-containing protein</fullName>
    </recommendedName>
</protein>
<reference evidence="2 3" key="1">
    <citation type="journal article" date="2012" name="Stand. Genomic Sci.">
        <title>Complete genome sequence of Terriglobus saanensis type strain SP1PR4(T), an Acidobacteria from tundra soil.</title>
        <authorList>
            <person name="Rawat S.R."/>
            <person name="Mannisto M.K."/>
            <person name="Starovoytov V."/>
            <person name="Goodwin L."/>
            <person name="Nolan M."/>
            <person name="Hauser L."/>
            <person name="Land M."/>
            <person name="Davenport K.W."/>
            <person name="Woyke T."/>
            <person name="Haggblom M.M."/>
        </authorList>
    </citation>
    <scope>NUCLEOTIDE SEQUENCE</scope>
    <source>
        <strain evidence="3">ATCC BAA-1853 / DSM 23119 / SP1PR4</strain>
    </source>
</reference>
<dbReference type="EMBL" id="CP002467">
    <property type="protein sequence ID" value="ADV82477.1"/>
    <property type="molecule type" value="Genomic_DNA"/>
</dbReference>
<organism evidence="2 3">
    <name type="scientific">Terriglobus saanensis (strain ATCC BAA-1853 / DSM 23119 / SP1PR4)</name>
    <dbReference type="NCBI Taxonomy" id="401053"/>
    <lineage>
        <taxon>Bacteria</taxon>
        <taxon>Pseudomonadati</taxon>
        <taxon>Acidobacteriota</taxon>
        <taxon>Terriglobia</taxon>
        <taxon>Terriglobales</taxon>
        <taxon>Acidobacteriaceae</taxon>
        <taxon>Terriglobus</taxon>
    </lineage>
</organism>
<sequence>MAAPQPEPWLRQTHTDIPVVHRAVLHALEQAGEDIEAWCKPLTLEELESRPHGLPSVAFQVRHIARSLDRLMTYAEGNPLSEAQFSALRTESEPSPTKVELFAEFEGTLARTLQRRSALQSVDLNTPRGLGRAAIPTTVGSILIHVAEHTQRHVGQAITTAKVVASLRS</sequence>
<dbReference type="Proteomes" id="UP000006844">
    <property type="component" value="Chromosome"/>
</dbReference>
<dbReference type="AlphaFoldDB" id="E8V3C0"/>
<dbReference type="STRING" id="401053.AciPR4_1670"/>
<dbReference type="InterPro" id="IPR024775">
    <property type="entry name" value="DinB-like"/>
</dbReference>
<feature type="domain" description="DinB-like" evidence="1">
    <location>
        <begin position="27"/>
        <end position="157"/>
    </location>
</feature>
<dbReference type="eggNOG" id="COG2318">
    <property type="taxonomic scope" value="Bacteria"/>
</dbReference>
<dbReference type="InterPro" id="IPR034660">
    <property type="entry name" value="DinB/YfiT-like"/>
</dbReference>
<dbReference type="OrthoDB" id="116753at2"/>
<dbReference type="Gene3D" id="1.20.120.450">
    <property type="entry name" value="dinb family like domain"/>
    <property type="match status" value="1"/>
</dbReference>
<dbReference type="RefSeq" id="WP_013568210.1">
    <property type="nucleotide sequence ID" value="NC_014963.1"/>
</dbReference>
<proteinExistence type="predicted"/>
<evidence type="ECO:0000313" key="3">
    <source>
        <dbReference type="Proteomes" id="UP000006844"/>
    </source>
</evidence>
<name>E8V3C0_TERSS</name>
<accession>E8V3C0</accession>
<evidence type="ECO:0000259" key="1">
    <source>
        <dbReference type="Pfam" id="PF12867"/>
    </source>
</evidence>